<feature type="chain" id="PRO_5024345890" evidence="1">
    <location>
        <begin position="22"/>
        <end position="471"/>
    </location>
</feature>
<reference evidence="2 3" key="1">
    <citation type="submission" date="2019-11" db="EMBL/GenBank/DDBJ databases">
        <title>Comparative genomics of hydrocarbon-degrading Desulfosarcina strains.</title>
        <authorList>
            <person name="Watanabe M."/>
            <person name="Kojima H."/>
            <person name="Fukui M."/>
        </authorList>
    </citation>
    <scope>NUCLEOTIDE SEQUENCE [LARGE SCALE GENOMIC DNA]</scope>
    <source>
        <strain evidence="2 3">28bB2T</strain>
    </source>
</reference>
<keyword evidence="1" id="KW-0732">Signal</keyword>
<evidence type="ECO:0000256" key="1">
    <source>
        <dbReference type="SAM" id="SignalP"/>
    </source>
</evidence>
<name>A0A5K7ZLA0_9BACT</name>
<dbReference type="Pfam" id="PF06122">
    <property type="entry name" value="TraH"/>
    <property type="match status" value="1"/>
</dbReference>
<dbReference type="Proteomes" id="UP000425960">
    <property type="component" value="Chromosome"/>
</dbReference>
<dbReference type="PROSITE" id="PS51257">
    <property type="entry name" value="PROKAR_LIPOPROTEIN"/>
    <property type="match status" value="1"/>
</dbReference>
<dbReference type="AlphaFoldDB" id="A0A5K7ZLA0"/>
<accession>A0A5K7ZLA0</accession>
<dbReference type="KEGG" id="dov:DSCO28_13430"/>
<dbReference type="InterPro" id="IPR010927">
    <property type="entry name" value="T4SS_TraH"/>
</dbReference>
<feature type="signal peptide" evidence="1">
    <location>
        <begin position="1"/>
        <end position="21"/>
    </location>
</feature>
<proteinExistence type="predicted"/>
<dbReference type="EMBL" id="AP021876">
    <property type="protein sequence ID" value="BBO80777.1"/>
    <property type="molecule type" value="Genomic_DNA"/>
</dbReference>
<evidence type="ECO:0000313" key="3">
    <source>
        <dbReference type="Proteomes" id="UP000425960"/>
    </source>
</evidence>
<organism evidence="2 3">
    <name type="scientific">Desulfosarcina ovata subsp. sediminis</name>
    <dbReference type="NCBI Taxonomy" id="885957"/>
    <lineage>
        <taxon>Bacteria</taxon>
        <taxon>Pseudomonadati</taxon>
        <taxon>Thermodesulfobacteriota</taxon>
        <taxon>Desulfobacteria</taxon>
        <taxon>Desulfobacterales</taxon>
        <taxon>Desulfosarcinaceae</taxon>
        <taxon>Desulfosarcina</taxon>
    </lineage>
</organism>
<sequence length="471" mass="52108">MLKHFLLSIILILTTSGACFADDWIDNWIQQATANGPNMFESQKRGYASAGSLSLRFKNEKDYLVSFAPPRFRAGCGGIDMFMGSFSYLDAEYLMEKLERIAEGGVATFVYDIAMSVLSEPIQKSMKSLEAMVDRLNQLQIDDCQAAKGVSAYLKSTSSGEDQSEALQKFLIESGINDFYQGAQDDYNSSNTQQVMQDAGVTVSDMTSGCPEEMRRVFFKDGSLLANVAVENNIPESQTRIMSALTGDVLIDSGRYFMIGPCYNDPGDVDALVYGDLITRDASGACRQLDHIRIDGINYDSLYAWAYAMIGEVITAIGTKADLSPAAQAFIESMPSPVYMLVLNDIKAVGDLNNVEEISGRLAYVGALSYAYQMSKSLLFNTYKLYHDAMRIAHNQLGPDAGGRCVQQLVEQPAGYIETILGRLDSMYGYLEQAYAASLQRITNDLQQERLIQDRGDRLNRISFDKTGIRK</sequence>
<protein>
    <submittedName>
        <fullName evidence="2">Conjugal transfer protein TraH</fullName>
    </submittedName>
</protein>
<gene>
    <name evidence="2" type="ORF">DSCO28_13430</name>
</gene>
<evidence type="ECO:0000313" key="2">
    <source>
        <dbReference type="EMBL" id="BBO80777.1"/>
    </source>
</evidence>
<dbReference type="RefSeq" id="WP_155321631.1">
    <property type="nucleotide sequence ID" value="NZ_AP021876.1"/>
</dbReference>